<dbReference type="GeneID" id="5004364"/>
<dbReference type="PANTHER" id="PTHR13452:SF10">
    <property type="entry name" value="THUMP DOMAIN-CONTAINING PROTEIN 1"/>
    <property type="match status" value="1"/>
</dbReference>
<dbReference type="Gene3D" id="3.30.2300.10">
    <property type="entry name" value="THUMP superfamily"/>
    <property type="match status" value="1"/>
</dbReference>
<sequence length="256" mass="28323">MSVEHSRTVRLSEDLSYVQPTAPLPSWLKGFFVTAVSKGQDSVVQAAIEASNILNDYWFKVAYDAHRIDGEKPYERAEAMWIPGCDACAFVALRPDDNDANVYMCAKAIVEECRKGADWKQPTHVARIVAVEKSSSELELDALARDVLSKHFPERGGDSEPVTFGIHYEEHSPMRHFSSTDVNRFVGSHVPDEGYKVDLKNPRFTICVVNAGGSMMMSVVEAYDALGHFNVHRAAFEDKLSDTVPARGDDSAQPAA</sequence>
<dbReference type="OrthoDB" id="495938at2759"/>
<dbReference type="PANTHER" id="PTHR13452">
    <property type="entry name" value="THUMP DOMAIN CONTAINING PROTEIN 1-RELATED"/>
    <property type="match status" value="1"/>
</dbReference>
<dbReference type="InterPro" id="IPR004114">
    <property type="entry name" value="THUMP_dom"/>
</dbReference>
<evidence type="ECO:0000313" key="2">
    <source>
        <dbReference type="EMBL" id="ABO98589.1"/>
    </source>
</evidence>
<protein>
    <recommendedName>
        <fullName evidence="1">THUMP domain-containing protein</fullName>
    </recommendedName>
</protein>
<dbReference type="RefSeq" id="XP_001420296.1">
    <property type="nucleotide sequence ID" value="XM_001420259.1"/>
</dbReference>
<dbReference type="KEGG" id="olu:OSTLU_26469"/>
<dbReference type="OMA" id="WTKTAHT"/>
<dbReference type="Proteomes" id="UP000001568">
    <property type="component" value="Chromosome 11"/>
</dbReference>
<organism evidence="2 3">
    <name type="scientific">Ostreococcus lucimarinus (strain CCE9901)</name>
    <dbReference type="NCBI Taxonomy" id="436017"/>
    <lineage>
        <taxon>Eukaryota</taxon>
        <taxon>Viridiplantae</taxon>
        <taxon>Chlorophyta</taxon>
        <taxon>Mamiellophyceae</taxon>
        <taxon>Mamiellales</taxon>
        <taxon>Bathycoccaceae</taxon>
        <taxon>Ostreococcus</taxon>
    </lineage>
</organism>
<dbReference type="GO" id="GO:0003723">
    <property type="term" value="F:RNA binding"/>
    <property type="evidence" value="ECO:0007669"/>
    <property type="project" value="InterPro"/>
</dbReference>
<gene>
    <name evidence="2" type="ORF">OSTLU_26469</name>
</gene>
<dbReference type="CDD" id="cd11717">
    <property type="entry name" value="THUMP_THUMPD1_like"/>
    <property type="match status" value="1"/>
</dbReference>
<reference evidence="2 3" key="1">
    <citation type="journal article" date="2007" name="Proc. Natl. Acad. Sci. U.S.A.">
        <title>The tiny eukaryote Ostreococcus provides genomic insights into the paradox of plankton speciation.</title>
        <authorList>
            <person name="Palenik B."/>
            <person name="Grimwood J."/>
            <person name="Aerts A."/>
            <person name="Rouze P."/>
            <person name="Salamov A."/>
            <person name="Putnam N."/>
            <person name="Dupont C."/>
            <person name="Jorgensen R."/>
            <person name="Derelle E."/>
            <person name="Rombauts S."/>
            <person name="Zhou K."/>
            <person name="Otillar R."/>
            <person name="Merchant S.S."/>
            <person name="Podell S."/>
            <person name="Gaasterland T."/>
            <person name="Napoli C."/>
            <person name="Gendler K."/>
            <person name="Manuell A."/>
            <person name="Tai V."/>
            <person name="Vallon O."/>
            <person name="Piganeau G."/>
            <person name="Jancek S."/>
            <person name="Heijde M."/>
            <person name="Jabbari K."/>
            <person name="Bowler C."/>
            <person name="Lohr M."/>
            <person name="Robbens S."/>
            <person name="Werner G."/>
            <person name="Dubchak I."/>
            <person name="Pazour G.J."/>
            <person name="Ren Q."/>
            <person name="Paulsen I."/>
            <person name="Delwiche C."/>
            <person name="Schmutz J."/>
            <person name="Rokhsar D."/>
            <person name="Van de Peer Y."/>
            <person name="Moreau H."/>
            <person name="Grigoriev I.V."/>
        </authorList>
    </citation>
    <scope>NUCLEOTIDE SEQUENCE [LARGE SCALE GENOMIC DNA]</scope>
    <source>
        <strain evidence="2 3">CCE9901</strain>
    </source>
</reference>
<evidence type="ECO:0000259" key="1">
    <source>
        <dbReference type="Pfam" id="PF02926"/>
    </source>
</evidence>
<dbReference type="GO" id="GO:0006400">
    <property type="term" value="P:tRNA modification"/>
    <property type="evidence" value="ECO:0007669"/>
    <property type="project" value="InterPro"/>
</dbReference>
<keyword evidence="3" id="KW-1185">Reference proteome</keyword>
<dbReference type="AlphaFoldDB" id="A4S4N1"/>
<dbReference type="SUPFAM" id="SSF143437">
    <property type="entry name" value="THUMP domain-like"/>
    <property type="match status" value="1"/>
</dbReference>
<accession>A4S4N1</accession>
<dbReference type="Pfam" id="PF02926">
    <property type="entry name" value="THUMP"/>
    <property type="match status" value="1"/>
</dbReference>
<proteinExistence type="predicted"/>
<dbReference type="Gramene" id="ABO98589">
    <property type="protein sequence ID" value="ABO98589"/>
    <property type="gene ID" value="OSTLU_26469"/>
</dbReference>
<feature type="domain" description="THUMP" evidence="1">
    <location>
        <begin position="136"/>
        <end position="219"/>
    </location>
</feature>
<dbReference type="EMBL" id="CP000591">
    <property type="protein sequence ID" value="ABO98589.1"/>
    <property type="molecule type" value="Genomic_DNA"/>
</dbReference>
<dbReference type="InterPro" id="IPR040183">
    <property type="entry name" value="THUMPD1-like"/>
</dbReference>
<name>A4S4N1_OSTLU</name>
<evidence type="ECO:0000313" key="3">
    <source>
        <dbReference type="Proteomes" id="UP000001568"/>
    </source>
</evidence>
<dbReference type="HOGENOM" id="CLU_1013156_0_0_1"/>